<comment type="caution">
    <text evidence="3">The sequence shown here is derived from an EMBL/GenBank/DDBJ whole genome shotgun (WGS) entry which is preliminary data.</text>
</comment>
<reference evidence="3 4" key="1">
    <citation type="submission" date="2023-07" db="EMBL/GenBank/DDBJ databases">
        <title>Sorghum-associated microbial communities from plants grown in Nebraska, USA.</title>
        <authorList>
            <person name="Schachtman D."/>
        </authorList>
    </citation>
    <scope>NUCLEOTIDE SEQUENCE [LARGE SCALE GENOMIC DNA]</scope>
    <source>
        <strain evidence="3 4">DS1027</strain>
    </source>
</reference>
<feature type="transmembrane region" description="Helical" evidence="1">
    <location>
        <begin position="126"/>
        <end position="143"/>
    </location>
</feature>
<keyword evidence="1" id="KW-0812">Transmembrane</keyword>
<feature type="domain" description="Acyltransferase 3" evidence="2">
    <location>
        <begin position="25"/>
        <end position="354"/>
    </location>
</feature>
<feature type="transmembrane region" description="Helical" evidence="1">
    <location>
        <begin position="338"/>
        <end position="359"/>
    </location>
</feature>
<feature type="transmembrane region" description="Helical" evidence="1">
    <location>
        <begin position="97"/>
        <end position="114"/>
    </location>
</feature>
<organism evidence="3 4">
    <name type="scientific">Novosphingobium capsulatum</name>
    <dbReference type="NCBI Taxonomy" id="13688"/>
    <lineage>
        <taxon>Bacteria</taxon>
        <taxon>Pseudomonadati</taxon>
        <taxon>Pseudomonadota</taxon>
        <taxon>Alphaproteobacteria</taxon>
        <taxon>Sphingomonadales</taxon>
        <taxon>Sphingomonadaceae</taxon>
        <taxon>Novosphingobium</taxon>
    </lineage>
</organism>
<keyword evidence="1" id="KW-1133">Transmembrane helix</keyword>
<evidence type="ECO:0000256" key="1">
    <source>
        <dbReference type="SAM" id="Phobius"/>
    </source>
</evidence>
<evidence type="ECO:0000313" key="3">
    <source>
        <dbReference type="EMBL" id="MDR6512294.1"/>
    </source>
</evidence>
<dbReference type="EMBL" id="JAVDRD010000008">
    <property type="protein sequence ID" value="MDR6512294.1"/>
    <property type="molecule type" value="Genomic_DNA"/>
</dbReference>
<feature type="transmembrane region" description="Helical" evidence="1">
    <location>
        <begin position="214"/>
        <end position="232"/>
    </location>
</feature>
<keyword evidence="1" id="KW-0472">Membrane</keyword>
<evidence type="ECO:0000259" key="2">
    <source>
        <dbReference type="Pfam" id="PF01757"/>
    </source>
</evidence>
<dbReference type="Proteomes" id="UP001184150">
    <property type="component" value="Unassembled WGS sequence"/>
</dbReference>
<feature type="transmembrane region" description="Helical" evidence="1">
    <location>
        <begin position="308"/>
        <end position="326"/>
    </location>
</feature>
<name>A0ABU1MPL6_9SPHN</name>
<feature type="transmembrane region" description="Helical" evidence="1">
    <location>
        <begin position="28"/>
        <end position="48"/>
    </location>
</feature>
<protein>
    <submittedName>
        <fullName evidence="3">Peptidoglycan/LPS O-acetylase OafA/YrhL</fullName>
    </submittedName>
</protein>
<evidence type="ECO:0000313" key="4">
    <source>
        <dbReference type="Proteomes" id="UP001184150"/>
    </source>
</evidence>
<keyword evidence="4" id="KW-1185">Reference proteome</keyword>
<dbReference type="PANTHER" id="PTHR23028">
    <property type="entry name" value="ACETYLTRANSFERASE"/>
    <property type="match status" value="1"/>
</dbReference>
<feature type="transmembrane region" description="Helical" evidence="1">
    <location>
        <begin position="273"/>
        <end position="301"/>
    </location>
</feature>
<feature type="transmembrane region" description="Helical" evidence="1">
    <location>
        <begin position="183"/>
        <end position="202"/>
    </location>
</feature>
<sequence>MGEQDAMRQEHADTTATGKAHFAVLDGLRGTAAMMVVLFHIQGITVLWQGDKVVLHHAPLAVDFFFALSGFVIGYAYDDRWGRMGVGQFLRLRLVRLHPLVILGVLLGFASYVLDPLGAPEQAIALSRVVVALIMGLALIPTWPLPNRWTDTHPLNGPCWSLLQEYLGNLAYALVLRHWSTRALGVLAVISGVGLAASGMALGSLDQGSYWETLWMAPVRLCFPFVTGLWLYRMRARLPRIRLGWPLLSAIMVGAMLLPIWPAVGGIKLNGVYEAACVILLFPAIIVAGCHSAAGPITGWLLRACGRLSYPIYITHFPFLYVWMNYVAKAHPTPERMLVIGLGLVPLLVAVAWLADVAWDRPIRGWLGRRLRARRHQRSAFSATP</sequence>
<feature type="transmembrane region" description="Helical" evidence="1">
    <location>
        <begin position="60"/>
        <end position="77"/>
    </location>
</feature>
<gene>
    <name evidence="3" type="ORF">J2792_003177</name>
</gene>
<feature type="transmembrane region" description="Helical" evidence="1">
    <location>
        <begin position="244"/>
        <end position="261"/>
    </location>
</feature>
<dbReference type="InterPro" id="IPR050879">
    <property type="entry name" value="Acyltransferase_3"/>
</dbReference>
<dbReference type="PANTHER" id="PTHR23028:SF134">
    <property type="entry name" value="PUTATIVE (AFU_ORTHOLOGUE AFUA_4G08520)-RELATED"/>
    <property type="match status" value="1"/>
</dbReference>
<accession>A0ABU1MPL6</accession>
<proteinExistence type="predicted"/>
<dbReference type="InterPro" id="IPR002656">
    <property type="entry name" value="Acyl_transf_3_dom"/>
</dbReference>
<dbReference type="Pfam" id="PF01757">
    <property type="entry name" value="Acyl_transf_3"/>
    <property type="match status" value="1"/>
</dbReference>